<protein>
    <recommendedName>
        <fullName evidence="9">8-amino-7-oxononanoate synthase</fullName>
        <shortName evidence="9">AONS</shortName>
        <ecNumber evidence="9">2.3.1.47</ecNumber>
    </recommendedName>
    <alternativeName>
        <fullName evidence="9">7-keto-8-amino-pelargonic acid synthase</fullName>
        <shortName evidence="9">7-KAP synthase</shortName>
        <shortName evidence="9">KAPA synthase</shortName>
    </alternativeName>
    <alternativeName>
        <fullName evidence="9">8-amino-7-ketopelargonate synthase</fullName>
    </alternativeName>
</protein>
<dbReference type="AlphaFoldDB" id="A0A4P9VGG6"/>
<evidence type="ECO:0000256" key="1">
    <source>
        <dbReference type="ARBA" id="ARBA00001933"/>
    </source>
</evidence>
<dbReference type="GO" id="GO:0008710">
    <property type="term" value="F:8-amino-7-oxononanoate synthase activity"/>
    <property type="evidence" value="ECO:0007669"/>
    <property type="project" value="UniProtKB-UniRule"/>
</dbReference>
<evidence type="ECO:0000256" key="3">
    <source>
        <dbReference type="ARBA" id="ARBA00010008"/>
    </source>
</evidence>
<feature type="binding site" evidence="9">
    <location>
        <position position="237"/>
    </location>
    <ligand>
        <name>pyridoxal 5'-phosphate</name>
        <dbReference type="ChEBI" id="CHEBI:597326"/>
    </ligand>
</feature>
<dbReference type="InterPro" id="IPR022834">
    <property type="entry name" value="AONS_Proteobacteria"/>
</dbReference>
<sequence length="392" mass="43568">MKLDDVLRHRLLERERQHLLRYRQQMCGPQRPEVINQQQAMINFCSNDYLGLANHPAVIRSFQQASRNHGVGSGASHLVCGHHELHNQLEEALAAFTGYEKVLLFSSGYMANLGVINALTTKGDYILQDKLNHASLIDGGLISQAQFRRYTHADIGQLEKRLQNCSPEQHKLVVTDGVFSMDGDIAPIPELVNSVTKHDAWLMVDDAHGFGVLGATGKGIIQHFGLSPEQVPILVGTLGKAFGTYGAFVAGSKMLIEALIQFARTYIYTTALPAALAAASLTSLRLIQEESWRRSHLQQLITFFRHEVSLQGWQLLPSYTPIQPVLVGDADRCVQISHQLQKRGFWVTAIRSPTVPQGTARLRITFSAEHTMEQVEQLIDALANIKGLQEPL</sequence>
<organism evidence="12 13">
    <name type="scientific">Zooshikella ganghwensis</name>
    <dbReference type="NCBI Taxonomy" id="202772"/>
    <lineage>
        <taxon>Bacteria</taxon>
        <taxon>Pseudomonadati</taxon>
        <taxon>Pseudomonadota</taxon>
        <taxon>Gammaproteobacteria</taxon>
        <taxon>Oceanospirillales</taxon>
        <taxon>Zooshikellaceae</taxon>
        <taxon>Zooshikella</taxon>
    </lineage>
</organism>
<dbReference type="SUPFAM" id="SSF53383">
    <property type="entry name" value="PLP-dependent transferases"/>
    <property type="match status" value="1"/>
</dbReference>
<comment type="similarity">
    <text evidence="3 9">Belongs to the class-II pyridoxal-phosphate-dependent aminotransferase family. BioF subfamily.</text>
</comment>
<dbReference type="RefSeq" id="WP_094785772.1">
    <property type="nucleotide sequence ID" value="NZ_NDXW01000001.1"/>
</dbReference>
<evidence type="ECO:0000259" key="11">
    <source>
        <dbReference type="Pfam" id="PF00155"/>
    </source>
</evidence>
<dbReference type="HAMAP" id="MF_01693">
    <property type="entry name" value="BioF_aminotrans_2"/>
    <property type="match status" value="1"/>
</dbReference>
<feature type="binding site" evidence="9">
    <location>
        <position position="21"/>
    </location>
    <ligand>
        <name>substrate</name>
    </ligand>
</feature>
<name>A0A4P9VGG6_9GAMM</name>
<feature type="domain" description="Aminotransferase class I/classII large" evidence="11">
    <location>
        <begin position="41"/>
        <end position="382"/>
    </location>
</feature>
<evidence type="ECO:0000256" key="4">
    <source>
        <dbReference type="ARBA" id="ARBA00011738"/>
    </source>
</evidence>
<dbReference type="InterPro" id="IPR015424">
    <property type="entry name" value="PyrdxlP-dep_Trfase"/>
</dbReference>
<dbReference type="InterPro" id="IPR015421">
    <property type="entry name" value="PyrdxlP-dep_Trfase_major"/>
</dbReference>
<comment type="catalytic activity">
    <reaction evidence="8 9">
        <text>6-carboxyhexanoyl-[ACP] + L-alanine + H(+) = (8S)-8-amino-7-oxononanoate + holo-[ACP] + CO2</text>
        <dbReference type="Rhea" id="RHEA:42288"/>
        <dbReference type="Rhea" id="RHEA-COMP:9685"/>
        <dbReference type="Rhea" id="RHEA-COMP:9955"/>
        <dbReference type="ChEBI" id="CHEBI:15378"/>
        <dbReference type="ChEBI" id="CHEBI:16526"/>
        <dbReference type="ChEBI" id="CHEBI:57972"/>
        <dbReference type="ChEBI" id="CHEBI:64479"/>
        <dbReference type="ChEBI" id="CHEBI:78846"/>
        <dbReference type="ChEBI" id="CHEBI:149468"/>
        <dbReference type="EC" id="2.3.1.47"/>
    </reaction>
</comment>
<comment type="caution">
    <text evidence="12">The sequence shown here is derived from an EMBL/GenBank/DDBJ whole genome shotgun (WGS) entry which is preliminary data.</text>
</comment>
<dbReference type="PANTHER" id="PTHR13693">
    <property type="entry name" value="CLASS II AMINOTRANSFERASE/8-AMINO-7-OXONONANOATE SYNTHASE"/>
    <property type="match status" value="1"/>
</dbReference>
<feature type="binding site" evidence="9">
    <location>
        <position position="354"/>
    </location>
    <ligand>
        <name>substrate</name>
    </ligand>
</feature>
<comment type="function">
    <text evidence="9">Catalyzes the decarboxylative condensation of pimeloyl-[acyl-carrier protein] and L-alanine to produce 8-amino-7-oxononanoate (AON), [acyl-carrier protein], and carbon dioxide.</text>
</comment>
<dbReference type="GO" id="GO:0030170">
    <property type="term" value="F:pyridoxal phosphate binding"/>
    <property type="evidence" value="ECO:0007669"/>
    <property type="project" value="UniProtKB-UniRule"/>
</dbReference>
<keyword evidence="5 9" id="KW-0808">Transferase</keyword>
<keyword evidence="6 9" id="KW-0093">Biotin biosynthesis</keyword>
<accession>A0A4P9VGG6</accession>
<dbReference type="InterPro" id="IPR001917">
    <property type="entry name" value="Aminotrans_II_pyridoxalP_BS"/>
</dbReference>
<evidence type="ECO:0000313" key="13">
    <source>
        <dbReference type="Proteomes" id="UP000257039"/>
    </source>
</evidence>
<dbReference type="InterPro" id="IPR015422">
    <property type="entry name" value="PyrdxlP-dep_Trfase_small"/>
</dbReference>
<dbReference type="UniPathway" id="UPA00078"/>
<dbReference type="Gene3D" id="3.90.1150.10">
    <property type="entry name" value="Aspartate Aminotransferase, domain 1"/>
    <property type="match status" value="1"/>
</dbReference>
<dbReference type="EC" id="2.3.1.47" evidence="9"/>
<feature type="binding site" evidence="9">
    <location>
        <begin position="108"/>
        <end position="109"/>
    </location>
    <ligand>
        <name>pyridoxal 5'-phosphate</name>
        <dbReference type="ChEBI" id="CHEBI:597326"/>
    </ligand>
</feature>
<comment type="cofactor">
    <cofactor evidence="1 9 10">
        <name>pyridoxal 5'-phosphate</name>
        <dbReference type="ChEBI" id="CHEBI:597326"/>
    </cofactor>
</comment>
<dbReference type="Proteomes" id="UP000257039">
    <property type="component" value="Unassembled WGS sequence"/>
</dbReference>
<evidence type="ECO:0000256" key="9">
    <source>
        <dbReference type="HAMAP-Rule" id="MF_01693"/>
    </source>
</evidence>
<feature type="modified residue" description="N6-(pyridoxal phosphate)lysine" evidence="9 10">
    <location>
        <position position="240"/>
    </location>
</feature>
<evidence type="ECO:0000256" key="10">
    <source>
        <dbReference type="PIRSR" id="PIRSR604723-51"/>
    </source>
</evidence>
<evidence type="ECO:0000256" key="7">
    <source>
        <dbReference type="ARBA" id="ARBA00022898"/>
    </source>
</evidence>
<reference evidence="12 13" key="1">
    <citation type="submission" date="2017-04" db="EMBL/GenBank/DDBJ databases">
        <title>Draft genome sequence of Zooshikella ganghwensis VG4 isolated from Red Sea sediments.</title>
        <authorList>
            <person name="Rehman Z."/>
            <person name="Alam I."/>
            <person name="Kamau A."/>
            <person name="Bajic V."/>
            <person name="Leiknes T."/>
        </authorList>
    </citation>
    <scope>NUCLEOTIDE SEQUENCE [LARGE SCALE GENOMIC DNA]</scope>
    <source>
        <strain evidence="12 13">VG4</strain>
    </source>
</reference>
<dbReference type="GO" id="GO:0009102">
    <property type="term" value="P:biotin biosynthetic process"/>
    <property type="evidence" value="ECO:0007669"/>
    <property type="project" value="UniProtKB-UniRule"/>
</dbReference>
<evidence type="ECO:0000256" key="5">
    <source>
        <dbReference type="ARBA" id="ARBA00022679"/>
    </source>
</evidence>
<feature type="binding site" evidence="9">
    <location>
        <position position="133"/>
    </location>
    <ligand>
        <name>substrate</name>
    </ligand>
</feature>
<keyword evidence="13" id="KW-1185">Reference proteome</keyword>
<evidence type="ECO:0000256" key="2">
    <source>
        <dbReference type="ARBA" id="ARBA00004746"/>
    </source>
</evidence>
<proteinExistence type="inferred from homology"/>
<gene>
    <name evidence="9 12" type="primary">bioF</name>
    <name evidence="12" type="ORF">B9G39_01570</name>
</gene>
<dbReference type="NCBIfam" id="TIGR00858">
    <property type="entry name" value="bioF"/>
    <property type="match status" value="1"/>
</dbReference>
<evidence type="ECO:0000313" key="12">
    <source>
        <dbReference type="EMBL" id="RDH42238.1"/>
    </source>
</evidence>
<evidence type="ECO:0000256" key="8">
    <source>
        <dbReference type="ARBA" id="ARBA00047715"/>
    </source>
</evidence>
<evidence type="ECO:0000256" key="6">
    <source>
        <dbReference type="ARBA" id="ARBA00022756"/>
    </source>
</evidence>
<dbReference type="PROSITE" id="PS00599">
    <property type="entry name" value="AA_TRANSFER_CLASS_2"/>
    <property type="match status" value="1"/>
</dbReference>
<dbReference type="PANTHER" id="PTHR13693:SF100">
    <property type="entry name" value="8-AMINO-7-OXONONANOATE SYNTHASE"/>
    <property type="match status" value="1"/>
</dbReference>
<feature type="binding site" evidence="9">
    <location>
        <position position="180"/>
    </location>
    <ligand>
        <name>pyridoxal 5'-phosphate</name>
        <dbReference type="ChEBI" id="CHEBI:597326"/>
    </ligand>
</feature>
<dbReference type="CDD" id="cd06454">
    <property type="entry name" value="KBL_like"/>
    <property type="match status" value="1"/>
</dbReference>
<comment type="pathway">
    <text evidence="2 9">Cofactor biosynthesis; biotin biosynthesis.</text>
</comment>
<dbReference type="Gene3D" id="3.40.640.10">
    <property type="entry name" value="Type I PLP-dependent aspartate aminotransferase-like (Major domain)"/>
    <property type="match status" value="1"/>
</dbReference>
<dbReference type="InterPro" id="IPR004723">
    <property type="entry name" value="AONS_Archaea/Proteobacteria"/>
</dbReference>
<keyword evidence="7 9" id="KW-0663">Pyridoxal phosphate</keyword>
<feature type="binding site" evidence="9">
    <location>
        <position position="208"/>
    </location>
    <ligand>
        <name>pyridoxal 5'-phosphate</name>
        <dbReference type="ChEBI" id="CHEBI:597326"/>
    </ligand>
</feature>
<dbReference type="Pfam" id="PF00155">
    <property type="entry name" value="Aminotran_1_2"/>
    <property type="match status" value="1"/>
</dbReference>
<comment type="subunit">
    <text evidence="4 9">Homodimer.</text>
</comment>
<dbReference type="InterPro" id="IPR050087">
    <property type="entry name" value="AON_synthase_class-II"/>
</dbReference>
<dbReference type="EMBL" id="NDXW01000001">
    <property type="protein sequence ID" value="RDH42238.1"/>
    <property type="molecule type" value="Genomic_DNA"/>
</dbReference>
<keyword evidence="12" id="KW-0012">Acyltransferase</keyword>
<dbReference type="InterPro" id="IPR004839">
    <property type="entry name" value="Aminotransferase_I/II_large"/>
</dbReference>